<dbReference type="SUPFAM" id="SSF46785">
    <property type="entry name" value="Winged helix' DNA-binding domain"/>
    <property type="match status" value="1"/>
</dbReference>
<dbReference type="InterPro" id="IPR016461">
    <property type="entry name" value="COMT-like"/>
</dbReference>
<dbReference type="FunCoup" id="A0A263D2C6">
    <property type="interactions" value="34"/>
</dbReference>
<dbReference type="PROSITE" id="PS51683">
    <property type="entry name" value="SAM_OMT_II"/>
    <property type="match status" value="1"/>
</dbReference>
<evidence type="ECO:0000256" key="1">
    <source>
        <dbReference type="ARBA" id="ARBA00022603"/>
    </source>
</evidence>
<protein>
    <submittedName>
        <fullName evidence="7">Methyltransferase</fullName>
    </submittedName>
</protein>
<dbReference type="EMBL" id="NKYE01000009">
    <property type="protein sequence ID" value="OZM72228.1"/>
    <property type="molecule type" value="Genomic_DNA"/>
</dbReference>
<feature type="domain" description="O-methyltransferase C-terminal" evidence="5">
    <location>
        <begin position="123"/>
        <end position="310"/>
    </location>
</feature>
<dbReference type="InterPro" id="IPR036390">
    <property type="entry name" value="WH_DNA-bd_sf"/>
</dbReference>
<comment type="caution">
    <text evidence="7">The sequence shown here is derived from an EMBL/GenBank/DDBJ whole genome shotgun (WGS) entry which is preliminary data.</text>
</comment>
<dbReference type="GO" id="GO:0032259">
    <property type="term" value="P:methylation"/>
    <property type="evidence" value="ECO:0007669"/>
    <property type="project" value="UniProtKB-KW"/>
</dbReference>
<gene>
    <name evidence="7" type="ORF">CFN78_16545</name>
</gene>
<feature type="active site" description="Proton acceptor" evidence="4">
    <location>
        <position position="238"/>
    </location>
</feature>
<dbReference type="PANTHER" id="PTHR43712:SF2">
    <property type="entry name" value="O-METHYLTRANSFERASE CICE"/>
    <property type="match status" value="1"/>
</dbReference>
<dbReference type="PIRSF" id="PIRSF005739">
    <property type="entry name" value="O-mtase"/>
    <property type="match status" value="1"/>
</dbReference>
<dbReference type="Proteomes" id="UP000242444">
    <property type="component" value="Unassembled WGS sequence"/>
</dbReference>
<evidence type="ECO:0000259" key="5">
    <source>
        <dbReference type="Pfam" id="PF00891"/>
    </source>
</evidence>
<dbReference type="InterPro" id="IPR036388">
    <property type="entry name" value="WH-like_DNA-bd_sf"/>
</dbReference>
<evidence type="ECO:0000256" key="3">
    <source>
        <dbReference type="ARBA" id="ARBA00022691"/>
    </source>
</evidence>
<keyword evidence="1 7" id="KW-0489">Methyltransferase</keyword>
<sequence>MQITAGFWSFKTLAAAVELGLFAALRDGRCLGRAEVAAELDIPDRPADMLLAACASLGLLRRERDGFANSALAEDLLVPGRRRYFGDFVLYADRREYPAWLGAAEALRTDRAQTWNPDEQESGYAVEDTMMTDLFWNAMHSLSSSTAEALGDVVNLGSHRRLLDIGGGSGAYSLELCRRNPGLTATVYELPHVCEQTAARIAEASLEHRVDTMPGDFRGLAAALPVGYDLLLLSMVLHCFDETACRDLLRKCRQAIEPGGTIMICELLLNEDRSGPRLAALMGMNMVVESQGGRNYSELDYRTWLLDAGFGDVEVVRFHGAGANGVVVGRAGALP</sequence>
<evidence type="ECO:0000313" key="7">
    <source>
        <dbReference type="EMBL" id="OZM72228.1"/>
    </source>
</evidence>
<dbReference type="GO" id="GO:0008171">
    <property type="term" value="F:O-methyltransferase activity"/>
    <property type="evidence" value="ECO:0007669"/>
    <property type="project" value="InterPro"/>
</dbReference>
<dbReference type="InterPro" id="IPR001077">
    <property type="entry name" value="COMT_C"/>
</dbReference>
<organism evidence="7 8">
    <name type="scientific">Amycolatopsis antarctica</name>
    <dbReference type="NCBI Taxonomy" id="1854586"/>
    <lineage>
        <taxon>Bacteria</taxon>
        <taxon>Bacillati</taxon>
        <taxon>Actinomycetota</taxon>
        <taxon>Actinomycetes</taxon>
        <taxon>Pseudonocardiales</taxon>
        <taxon>Pseudonocardiaceae</taxon>
        <taxon>Amycolatopsis</taxon>
    </lineage>
</organism>
<feature type="domain" description="O-methyltransferase dimerisation" evidence="6">
    <location>
        <begin position="1"/>
        <end position="78"/>
    </location>
</feature>
<dbReference type="Gene3D" id="1.10.10.10">
    <property type="entry name" value="Winged helix-like DNA-binding domain superfamily/Winged helix DNA-binding domain"/>
    <property type="match status" value="1"/>
</dbReference>
<dbReference type="GO" id="GO:0046983">
    <property type="term" value="F:protein dimerization activity"/>
    <property type="evidence" value="ECO:0007669"/>
    <property type="project" value="InterPro"/>
</dbReference>
<dbReference type="Pfam" id="PF00891">
    <property type="entry name" value="Methyltransf_2"/>
    <property type="match status" value="1"/>
</dbReference>
<keyword evidence="2 7" id="KW-0808">Transferase</keyword>
<name>A0A263D2C6_9PSEU</name>
<dbReference type="OrthoDB" id="3804952at2"/>
<dbReference type="CDD" id="cd02440">
    <property type="entry name" value="AdoMet_MTases"/>
    <property type="match status" value="1"/>
</dbReference>
<evidence type="ECO:0000256" key="2">
    <source>
        <dbReference type="ARBA" id="ARBA00022679"/>
    </source>
</evidence>
<reference evidence="7 8" key="1">
    <citation type="submission" date="2017-07" db="EMBL/GenBank/DDBJ databases">
        <title>Amycolatopsis antarcticus sp. nov., isolated from the surface of an Antarcticus brown macroalga.</title>
        <authorList>
            <person name="Wang J."/>
            <person name="Leiva S."/>
            <person name="Huang J."/>
            <person name="Huang Y."/>
        </authorList>
    </citation>
    <scope>NUCLEOTIDE SEQUENCE [LARGE SCALE GENOMIC DNA]</scope>
    <source>
        <strain evidence="7 8">AU-G6</strain>
    </source>
</reference>
<dbReference type="InterPro" id="IPR012967">
    <property type="entry name" value="COMT_dimerisation"/>
</dbReference>
<dbReference type="PANTHER" id="PTHR43712">
    <property type="entry name" value="PUTATIVE (AFU_ORTHOLOGUE AFUA_4G14580)-RELATED"/>
    <property type="match status" value="1"/>
</dbReference>
<dbReference type="Pfam" id="PF08100">
    <property type="entry name" value="Dimerisation"/>
    <property type="match status" value="1"/>
</dbReference>
<evidence type="ECO:0000259" key="6">
    <source>
        <dbReference type="Pfam" id="PF08100"/>
    </source>
</evidence>
<dbReference type="Gene3D" id="3.40.50.150">
    <property type="entry name" value="Vaccinia Virus protein VP39"/>
    <property type="match status" value="1"/>
</dbReference>
<evidence type="ECO:0000256" key="4">
    <source>
        <dbReference type="PIRSR" id="PIRSR005739-1"/>
    </source>
</evidence>
<keyword evidence="3" id="KW-0949">S-adenosyl-L-methionine</keyword>
<proteinExistence type="predicted"/>
<keyword evidence="8" id="KW-1185">Reference proteome</keyword>
<dbReference type="InParanoid" id="A0A263D2C6"/>
<dbReference type="AlphaFoldDB" id="A0A263D2C6"/>
<dbReference type="InterPro" id="IPR029063">
    <property type="entry name" value="SAM-dependent_MTases_sf"/>
</dbReference>
<dbReference type="SUPFAM" id="SSF53335">
    <property type="entry name" value="S-adenosyl-L-methionine-dependent methyltransferases"/>
    <property type="match status" value="1"/>
</dbReference>
<accession>A0A263D2C6</accession>
<evidence type="ECO:0000313" key="8">
    <source>
        <dbReference type="Proteomes" id="UP000242444"/>
    </source>
</evidence>